<accession>A0A2J6S2W2</accession>
<reference evidence="2 3" key="1">
    <citation type="submission" date="2016-04" db="EMBL/GenBank/DDBJ databases">
        <title>A degradative enzymes factory behind the ericoid mycorrhizal symbiosis.</title>
        <authorList>
            <consortium name="DOE Joint Genome Institute"/>
            <person name="Martino E."/>
            <person name="Morin E."/>
            <person name="Grelet G."/>
            <person name="Kuo A."/>
            <person name="Kohler A."/>
            <person name="Daghino S."/>
            <person name="Barry K."/>
            <person name="Choi C."/>
            <person name="Cichocki N."/>
            <person name="Clum A."/>
            <person name="Copeland A."/>
            <person name="Hainaut M."/>
            <person name="Haridas S."/>
            <person name="Labutti K."/>
            <person name="Lindquist E."/>
            <person name="Lipzen A."/>
            <person name="Khouja H.-R."/>
            <person name="Murat C."/>
            <person name="Ohm R."/>
            <person name="Olson A."/>
            <person name="Spatafora J."/>
            <person name="Veneault-Fourrey C."/>
            <person name="Henrissat B."/>
            <person name="Grigoriev I."/>
            <person name="Martin F."/>
            <person name="Perotto S."/>
        </authorList>
    </citation>
    <scope>NUCLEOTIDE SEQUENCE [LARGE SCALE GENOMIC DNA]</scope>
    <source>
        <strain evidence="2 3">F</strain>
    </source>
</reference>
<proteinExistence type="predicted"/>
<feature type="region of interest" description="Disordered" evidence="1">
    <location>
        <begin position="7"/>
        <end position="43"/>
    </location>
</feature>
<gene>
    <name evidence="2" type="ORF">L207DRAFT_578051</name>
</gene>
<protein>
    <submittedName>
        <fullName evidence="2">Uncharacterized protein</fullName>
    </submittedName>
</protein>
<evidence type="ECO:0000256" key="1">
    <source>
        <dbReference type="SAM" id="MobiDB-lite"/>
    </source>
</evidence>
<organism evidence="2 3">
    <name type="scientific">Hyaloscypha variabilis (strain UAMH 11265 / GT02V1 / F)</name>
    <name type="common">Meliniomyces variabilis</name>
    <dbReference type="NCBI Taxonomy" id="1149755"/>
    <lineage>
        <taxon>Eukaryota</taxon>
        <taxon>Fungi</taxon>
        <taxon>Dikarya</taxon>
        <taxon>Ascomycota</taxon>
        <taxon>Pezizomycotina</taxon>
        <taxon>Leotiomycetes</taxon>
        <taxon>Helotiales</taxon>
        <taxon>Hyaloscyphaceae</taxon>
        <taxon>Hyaloscypha</taxon>
        <taxon>Hyaloscypha variabilis</taxon>
    </lineage>
</organism>
<feature type="compositionally biased region" description="Low complexity" evidence="1">
    <location>
        <begin position="22"/>
        <end position="35"/>
    </location>
</feature>
<sequence>MFEHFTFAAQAQPIDQQEEIISTSPTDTSFPSPVSATEQSSLPPWSPYHQDTVEGIAHKFSQQSLRRENDELPQQSIWHGQDESLPSPDFDMDDDFTSYEMSYVSATRGIITVPSSTSTHSLPHLPSLPHPRGGTLACRRLQRQINVQLQASSSHIRDINALVEDMIVTNSQCTLHKSTSRPYLSSPPPSRADREELVVETTEFQLPARNFPDEDEGFSEIADEDWGIEEEMTLRRASTPSGIRKYGVMRWRGSAECVAAVNAAGRTKVRSVPRMRRRKPKSVPE</sequence>
<evidence type="ECO:0000313" key="3">
    <source>
        <dbReference type="Proteomes" id="UP000235786"/>
    </source>
</evidence>
<evidence type="ECO:0000313" key="2">
    <source>
        <dbReference type="EMBL" id="PMD45110.1"/>
    </source>
</evidence>
<keyword evidence="3" id="KW-1185">Reference proteome</keyword>
<dbReference type="Proteomes" id="UP000235786">
    <property type="component" value="Unassembled WGS sequence"/>
</dbReference>
<dbReference type="OrthoDB" id="3910171at2759"/>
<dbReference type="AlphaFoldDB" id="A0A2J6S2W2"/>
<name>A0A2J6S2W2_HYAVF</name>
<dbReference type="EMBL" id="KZ613940">
    <property type="protein sequence ID" value="PMD45110.1"/>
    <property type="molecule type" value="Genomic_DNA"/>
</dbReference>